<dbReference type="EMBL" id="CAACVS010000324">
    <property type="protein sequence ID" value="VEU40986.1"/>
    <property type="molecule type" value="Genomic_DNA"/>
</dbReference>
<feature type="transmembrane region" description="Helical" evidence="6">
    <location>
        <begin position="639"/>
        <end position="658"/>
    </location>
</feature>
<dbReference type="OrthoDB" id="196769at2759"/>
<evidence type="ECO:0000259" key="7">
    <source>
        <dbReference type="Pfam" id="PF00955"/>
    </source>
</evidence>
<feature type="transmembrane region" description="Helical" evidence="6">
    <location>
        <begin position="334"/>
        <end position="355"/>
    </location>
</feature>
<feature type="transmembrane region" description="Helical" evidence="6">
    <location>
        <begin position="440"/>
        <end position="457"/>
    </location>
</feature>
<dbReference type="InterPro" id="IPR003020">
    <property type="entry name" value="HCO3_transpt_euk"/>
</dbReference>
<feature type="transmembrane region" description="Helical" evidence="6">
    <location>
        <begin position="190"/>
        <end position="220"/>
    </location>
</feature>
<dbReference type="PANTHER" id="PTHR11453:SF82">
    <property type="entry name" value="BORON TRANSPORTER 1"/>
    <property type="match status" value="1"/>
</dbReference>
<dbReference type="GO" id="GO:0005886">
    <property type="term" value="C:plasma membrane"/>
    <property type="evidence" value="ECO:0007669"/>
    <property type="project" value="TreeGrafter"/>
</dbReference>
<feature type="compositionally biased region" description="Polar residues" evidence="5">
    <location>
        <begin position="70"/>
        <end position="79"/>
    </location>
</feature>
<name>A0A448ZG45_9STRA</name>
<keyword evidence="3 6" id="KW-1133">Transmembrane helix</keyword>
<accession>A0A448ZG45</accession>
<feature type="compositionally biased region" description="Polar residues" evidence="5">
    <location>
        <begin position="42"/>
        <end position="57"/>
    </location>
</feature>
<keyword evidence="4 6" id="KW-0472">Membrane</keyword>
<dbReference type="Pfam" id="PF00955">
    <property type="entry name" value="HCO3_cotransp"/>
    <property type="match status" value="1"/>
</dbReference>
<dbReference type="GO" id="GO:0006820">
    <property type="term" value="P:monoatomic anion transport"/>
    <property type="evidence" value="ECO:0007669"/>
    <property type="project" value="InterPro"/>
</dbReference>
<dbReference type="PANTHER" id="PTHR11453">
    <property type="entry name" value="ANION EXCHANGE PROTEIN"/>
    <property type="match status" value="1"/>
</dbReference>
<feature type="transmembrane region" description="Helical" evidence="6">
    <location>
        <begin position="367"/>
        <end position="387"/>
    </location>
</feature>
<dbReference type="GO" id="GO:0050801">
    <property type="term" value="P:monoatomic ion homeostasis"/>
    <property type="evidence" value="ECO:0007669"/>
    <property type="project" value="TreeGrafter"/>
</dbReference>
<sequence>MTQEVDEVLRSLSPEESAENDGSNPFPHHHVQWVGISGGGERSNSSNDSGTRGSNVNDGDTKKTTGTDEGSMSNTSTPRRPSPKQKQKNTIDDNTRPESFDPRFSDLPSAVGAAREGGPHFSLLTGMRKDLRARIPLYLGDWKRPDSFFKVLNATVFAFVVQLIPALIFAELLDKTTEGSLSVTETLLSAGIIGIIYAVLSGQPLVLVGITGPVAILLGNSYRLADQFQSEYWPFFWWLCIWTSILHLVTAMIGLVDVVWTITPFTTQIFEFFIASTFIFESIRDLFEPLQLSQSTSSLLFDAPDDKTSNDDTMQGQLLMGSNINYSSSMQRSAAYAGLVIGIGTFYLCWVLHFADTWLSFNNSFRTFLSSYNMAISLVIMTGLSYVPGIDQSVAYVQSDGRMETLGGIERVHVAVPWDWQPTVDRSWVVNPLVGISTEGIFGALFPAVMLYLLFFIDHNISSILTQSPKYNLTKPPAYHWDFFILGLTILPCGILGLPPGSGLIPQAPLHTRALCTRKYETLHGRQHEIFVDCEEQRWSALFQAVLMFAALGSMRVISWIPVGCLFGIFLYLGVGAMHGNEIWERITLIVVGRESRPQIPVVKHVKQWKTVVAYTTIQVALAAVTFSIAQFVSWGYVFPALIAGFVPIRSFLIVRLFDETDLKYLDPIHETDDDYIAELIEYEESQKPRHVSEFGLGLSEFRIGNVPHDPDEYYERHPEYQVSERSFGSNHSLRSSPF</sequence>
<evidence type="ECO:0000256" key="2">
    <source>
        <dbReference type="ARBA" id="ARBA00022692"/>
    </source>
</evidence>
<feature type="transmembrane region" description="Helical" evidence="6">
    <location>
        <begin position="612"/>
        <end position="633"/>
    </location>
</feature>
<feature type="transmembrane region" description="Helical" evidence="6">
    <location>
        <begin position="151"/>
        <end position="170"/>
    </location>
</feature>
<feature type="transmembrane region" description="Helical" evidence="6">
    <location>
        <begin position="478"/>
        <end position="498"/>
    </location>
</feature>
<gene>
    <name evidence="8" type="ORF">PSNMU_V1.4_AUG-EV-PASAV3_0078980</name>
</gene>
<protein>
    <recommendedName>
        <fullName evidence="7">Bicarbonate transporter-like transmembrane domain-containing protein</fullName>
    </recommendedName>
</protein>
<feature type="transmembrane region" description="Helical" evidence="6">
    <location>
        <begin position="232"/>
        <end position="256"/>
    </location>
</feature>
<evidence type="ECO:0000256" key="5">
    <source>
        <dbReference type="SAM" id="MobiDB-lite"/>
    </source>
</evidence>
<keyword evidence="2 6" id="KW-0812">Transmembrane</keyword>
<evidence type="ECO:0000256" key="4">
    <source>
        <dbReference type="ARBA" id="ARBA00023136"/>
    </source>
</evidence>
<organism evidence="8 9">
    <name type="scientific">Pseudo-nitzschia multistriata</name>
    <dbReference type="NCBI Taxonomy" id="183589"/>
    <lineage>
        <taxon>Eukaryota</taxon>
        <taxon>Sar</taxon>
        <taxon>Stramenopiles</taxon>
        <taxon>Ochrophyta</taxon>
        <taxon>Bacillariophyta</taxon>
        <taxon>Bacillariophyceae</taxon>
        <taxon>Bacillariophycidae</taxon>
        <taxon>Bacillariales</taxon>
        <taxon>Bacillariaceae</taxon>
        <taxon>Pseudo-nitzschia</taxon>
    </lineage>
</organism>
<dbReference type="InterPro" id="IPR011531">
    <property type="entry name" value="HCO3_transpt-like_TM_dom"/>
</dbReference>
<dbReference type="AlphaFoldDB" id="A0A448ZG45"/>
<evidence type="ECO:0000256" key="6">
    <source>
        <dbReference type="SAM" id="Phobius"/>
    </source>
</evidence>
<dbReference type="Proteomes" id="UP000291116">
    <property type="component" value="Unassembled WGS sequence"/>
</dbReference>
<feature type="domain" description="Bicarbonate transporter-like transmembrane" evidence="7">
    <location>
        <begin position="124"/>
        <end position="669"/>
    </location>
</feature>
<evidence type="ECO:0000313" key="9">
    <source>
        <dbReference type="Proteomes" id="UP000291116"/>
    </source>
</evidence>
<feature type="region of interest" description="Disordered" evidence="5">
    <location>
        <begin position="1"/>
        <end position="111"/>
    </location>
</feature>
<comment type="subcellular location">
    <subcellularLocation>
        <location evidence="1">Membrane</location>
        <topology evidence="1">Multi-pass membrane protein</topology>
    </subcellularLocation>
</comment>
<proteinExistence type="predicted"/>
<evidence type="ECO:0000256" key="3">
    <source>
        <dbReference type="ARBA" id="ARBA00022989"/>
    </source>
</evidence>
<keyword evidence="9" id="KW-1185">Reference proteome</keyword>
<feature type="compositionally biased region" description="Basic and acidic residues" evidence="5">
    <location>
        <begin position="89"/>
        <end position="104"/>
    </location>
</feature>
<evidence type="ECO:0000313" key="8">
    <source>
        <dbReference type="EMBL" id="VEU40986.1"/>
    </source>
</evidence>
<feature type="transmembrane region" description="Helical" evidence="6">
    <location>
        <begin position="557"/>
        <end position="578"/>
    </location>
</feature>
<dbReference type="GO" id="GO:0005452">
    <property type="term" value="F:solute:inorganic anion antiporter activity"/>
    <property type="evidence" value="ECO:0007669"/>
    <property type="project" value="InterPro"/>
</dbReference>
<reference evidence="8 9" key="1">
    <citation type="submission" date="2019-01" db="EMBL/GenBank/DDBJ databases">
        <authorList>
            <person name="Ferrante I. M."/>
        </authorList>
    </citation>
    <scope>NUCLEOTIDE SEQUENCE [LARGE SCALE GENOMIC DNA]</scope>
    <source>
        <strain evidence="8 9">B856</strain>
    </source>
</reference>
<evidence type="ECO:0000256" key="1">
    <source>
        <dbReference type="ARBA" id="ARBA00004141"/>
    </source>
</evidence>